<protein>
    <submittedName>
        <fullName evidence="1">Vms1/Ankzf1 family peptidyl-tRNA hydrolase</fullName>
    </submittedName>
</protein>
<comment type="caution">
    <text evidence="1">The sequence shown here is derived from an EMBL/GenBank/DDBJ whole genome shotgun (WGS) entry which is preliminary data.</text>
</comment>
<evidence type="ECO:0000313" key="1">
    <source>
        <dbReference type="EMBL" id="MFC7182086.1"/>
    </source>
</evidence>
<dbReference type="Proteomes" id="UP001596435">
    <property type="component" value="Unassembled WGS sequence"/>
</dbReference>
<gene>
    <name evidence="1" type="ORF">ACFQMG_21285</name>
</gene>
<sequence>MDLDLFRPLYTASDLVVSVHLDTSREDQDADHRVATGWRALRRDLEQQGADEPTLLVLDGAVGGSPHLVGPQGESLFAADGRMLGAFTLARPPARDRAVVGPVADPLETAFDLDHQLPYVMVALDREGADVDAFPAGALDPATSRTFSGSTLHITRVRAGGANMASYHRRTVNVWTRNAAGVATEIAEACEAVGAALVFVGGDPKATAILREELAGWRGHAEVVEVPGGRGGEDALAVLREAVDKALRAASERSHAAAAAEFESARAQGMAVHGMPAVSTALAEGRVATLLLSEDRTADPLKWSAGANPLLVDSAPEALDNAAAAVQALAAPLLLRAATMGGASFSEIPEGMADDGCAAVLRFAPA</sequence>
<dbReference type="EMBL" id="JBHTAJ010000040">
    <property type="protein sequence ID" value="MFC7182086.1"/>
    <property type="molecule type" value="Genomic_DNA"/>
</dbReference>
<dbReference type="RefSeq" id="WP_380231726.1">
    <property type="nucleotide sequence ID" value="NZ_JBHSVH010000002.1"/>
</dbReference>
<reference evidence="2" key="1">
    <citation type="journal article" date="2019" name="Int. J. Syst. Evol. Microbiol.">
        <title>The Global Catalogue of Microorganisms (GCM) 10K type strain sequencing project: providing services to taxonomists for standard genome sequencing and annotation.</title>
        <authorList>
            <consortium name="The Broad Institute Genomics Platform"/>
            <consortium name="The Broad Institute Genome Sequencing Center for Infectious Disease"/>
            <person name="Wu L."/>
            <person name="Ma J."/>
        </authorList>
    </citation>
    <scope>NUCLEOTIDE SEQUENCE [LARGE SCALE GENOMIC DNA]</scope>
    <source>
        <strain evidence="2">CGMCC 1.12859</strain>
    </source>
</reference>
<dbReference type="InterPro" id="IPR040701">
    <property type="entry name" value="Bact_RF_family2"/>
</dbReference>
<dbReference type="GO" id="GO:0016787">
    <property type="term" value="F:hydrolase activity"/>
    <property type="evidence" value="ECO:0007669"/>
    <property type="project" value="UniProtKB-KW"/>
</dbReference>
<dbReference type="Pfam" id="PF18844">
    <property type="entry name" value="baeRF_family2"/>
    <property type="match status" value="1"/>
</dbReference>
<keyword evidence="1" id="KW-0378">Hydrolase</keyword>
<proteinExistence type="predicted"/>
<evidence type="ECO:0000313" key="2">
    <source>
        <dbReference type="Proteomes" id="UP001596435"/>
    </source>
</evidence>
<name>A0ABW2FXT0_9ACTN</name>
<keyword evidence="2" id="KW-1185">Reference proteome</keyword>
<accession>A0ABW2FXT0</accession>
<organism evidence="1 2">
    <name type="scientific">Kitasatospora paranensis</name>
    <dbReference type="NCBI Taxonomy" id="258053"/>
    <lineage>
        <taxon>Bacteria</taxon>
        <taxon>Bacillati</taxon>
        <taxon>Actinomycetota</taxon>
        <taxon>Actinomycetes</taxon>
        <taxon>Kitasatosporales</taxon>
        <taxon>Streptomycetaceae</taxon>
        <taxon>Kitasatospora</taxon>
    </lineage>
</organism>